<keyword evidence="3" id="KW-1185">Reference proteome</keyword>
<keyword evidence="1" id="KW-0732">Signal</keyword>
<evidence type="ECO:0000256" key="1">
    <source>
        <dbReference type="SAM" id="SignalP"/>
    </source>
</evidence>
<dbReference type="EMBL" id="BNAO01000001">
    <property type="protein sequence ID" value="GHG61251.1"/>
    <property type="molecule type" value="Genomic_DNA"/>
</dbReference>
<reference evidence="3" key="1">
    <citation type="journal article" date="2019" name="Int. J. Syst. Evol. Microbiol.">
        <title>The Global Catalogue of Microorganisms (GCM) 10K type strain sequencing project: providing services to taxonomists for standard genome sequencing and annotation.</title>
        <authorList>
            <consortium name="The Broad Institute Genomics Platform"/>
            <consortium name="The Broad Institute Genome Sequencing Center for Infectious Disease"/>
            <person name="Wu L."/>
            <person name="Ma J."/>
        </authorList>
    </citation>
    <scope>NUCLEOTIDE SEQUENCE [LARGE SCALE GENOMIC DNA]</scope>
    <source>
        <strain evidence="3">CGMCC 1.7003</strain>
    </source>
</reference>
<dbReference type="RefSeq" id="WP_189429906.1">
    <property type="nucleotide sequence ID" value="NZ_BNAO01000001.1"/>
</dbReference>
<sequence length="250" mass="27739">MRKVLVAVSIILTLLSNATASTNWADLQRQAPDLDLQLIESASLSLHILSESSVTLQPKGTVVILPDYQQHAFSPRLLNTLRLHLPAAGWNVLVMPAPETSEQISPEQKLLQQKSQLAARWQLLNQQGNLQNPVIVIAQGETAALLNLLVAEALATRPAAIVNLGAYLTDQQQNNQLLKQVALTPLPLLDLITAVDHPHATATTQQRQLVARAQQNSLYRQRYLSEARQDQPMQQWLIKEILGWLQTNGF</sequence>
<dbReference type="InterPro" id="IPR022529">
    <property type="entry name" value="DUF3530"/>
</dbReference>
<evidence type="ECO:0008006" key="4">
    <source>
        <dbReference type="Google" id="ProtNLM"/>
    </source>
</evidence>
<gene>
    <name evidence="2" type="ORF">GCM10010919_05460</name>
</gene>
<dbReference type="Proteomes" id="UP000659697">
    <property type="component" value="Unassembled WGS sequence"/>
</dbReference>
<accession>A0ABQ3KV96</accession>
<protein>
    <recommendedName>
        <fullName evidence="4">DUF3530 family protein</fullName>
    </recommendedName>
</protein>
<organism evidence="2 3">
    <name type="scientific">Alishewanella longhuensis</name>
    <dbReference type="NCBI Taxonomy" id="1091037"/>
    <lineage>
        <taxon>Bacteria</taxon>
        <taxon>Pseudomonadati</taxon>
        <taxon>Pseudomonadota</taxon>
        <taxon>Gammaproteobacteria</taxon>
        <taxon>Alteromonadales</taxon>
        <taxon>Alteromonadaceae</taxon>
        <taxon>Alishewanella</taxon>
    </lineage>
</organism>
<evidence type="ECO:0000313" key="2">
    <source>
        <dbReference type="EMBL" id="GHG61251.1"/>
    </source>
</evidence>
<evidence type="ECO:0000313" key="3">
    <source>
        <dbReference type="Proteomes" id="UP000659697"/>
    </source>
</evidence>
<comment type="caution">
    <text evidence="2">The sequence shown here is derived from an EMBL/GenBank/DDBJ whole genome shotgun (WGS) entry which is preliminary data.</text>
</comment>
<feature type="signal peptide" evidence="1">
    <location>
        <begin position="1"/>
        <end position="20"/>
    </location>
</feature>
<dbReference type="Pfam" id="PF12048">
    <property type="entry name" value="DUF3530"/>
    <property type="match status" value="1"/>
</dbReference>
<proteinExistence type="predicted"/>
<feature type="chain" id="PRO_5046338324" description="DUF3530 family protein" evidence="1">
    <location>
        <begin position="21"/>
        <end position="250"/>
    </location>
</feature>
<name>A0ABQ3KV96_9ALTE</name>